<comment type="caution">
    <text evidence="1">The sequence shown here is derived from an EMBL/GenBank/DDBJ whole genome shotgun (WGS) entry which is preliminary data.</text>
</comment>
<name>A0AC60W1W2_9ARCH</name>
<organism evidence="1 2">
    <name type="scientific">Candidatus Nitrosomaritimum aestuariumsis</name>
    <dbReference type="NCBI Taxonomy" id="3342354"/>
    <lineage>
        <taxon>Archaea</taxon>
        <taxon>Nitrososphaerota</taxon>
        <taxon>Nitrososphaeria</taxon>
        <taxon>Nitrosopumilales</taxon>
        <taxon>Nitrosopumilaceae</taxon>
        <taxon>Candidatus Nitrosomaritimum</taxon>
    </lineage>
</organism>
<sequence>MTELTELLKQVKNLDIKTKNLVEGMESGAYRSRFRGGGIEFSEVREYAAGDDARRVDWNVSARYNDLFVKEFVEEKELNVYVVMDMSASNDFGFVKSKKELGFEITASLMFSALKNNDRVGLGLFTDSLEKFVPAKKGKKHMMEILKKLLEYTPNSTQTDIFRSLSELQKNLKRRSVVFVVSDFMSDSFVKPLRYLKLKHQVILVNISDIRETEIPQIGHVYLEDAESGEQILVNTSDKKFQEEYSNLIKKTREETEYEMKKLGVDFLNLSNEEPFDVTFNRYIHSRRRK</sequence>
<evidence type="ECO:0000313" key="1">
    <source>
        <dbReference type="EMBL" id="MBA4453488.1"/>
    </source>
</evidence>
<accession>A0AC60W1W2</accession>
<evidence type="ECO:0000313" key="2">
    <source>
        <dbReference type="Proteomes" id="UP000526786"/>
    </source>
</evidence>
<reference evidence="1 2" key="1">
    <citation type="journal article" date="2020" name="Appl. Environ. Microbiol.">
        <title>Genomic Characteristics of a Novel Species of Ammonia-Oxidizing Archaea from the Jiulong River Estuary.</title>
        <authorList>
            <person name="Zou D."/>
            <person name="Wan R."/>
            <person name="Han L."/>
            <person name="Xu M.N."/>
            <person name="Liu Y."/>
            <person name="Liu H."/>
            <person name="Kao S.J."/>
            <person name="Li M."/>
        </authorList>
    </citation>
    <scope>NUCLEOTIDE SEQUENCE [LARGE SCALE GENOMIC DNA]</scope>
    <source>
        <strain evidence="1">W2bin3</strain>
    </source>
</reference>
<dbReference type="Proteomes" id="UP000526786">
    <property type="component" value="Unassembled WGS sequence"/>
</dbReference>
<proteinExistence type="predicted"/>
<dbReference type="EMBL" id="JACENC010000040">
    <property type="protein sequence ID" value="MBA4453488.1"/>
    <property type="molecule type" value="Genomic_DNA"/>
</dbReference>
<protein>
    <submittedName>
        <fullName evidence="1">DUF58 domain-containing protein</fullName>
    </submittedName>
</protein>
<gene>
    <name evidence="1" type="ORF">H2B05_00905</name>
</gene>